<evidence type="ECO:0000313" key="3">
    <source>
        <dbReference type="EMBL" id="MBO1916138.1"/>
    </source>
</evidence>
<dbReference type="AlphaFoldDB" id="A0A939SRA4"/>
<gene>
    <name evidence="3" type="ORF">J4727_08830</name>
</gene>
<evidence type="ECO:0000313" key="4">
    <source>
        <dbReference type="Proteomes" id="UP000664477"/>
    </source>
</evidence>
<dbReference type="InterPro" id="IPR027474">
    <property type="entry name" value="L-asparaginase_N"/>
</dbReference>
<dbReference type="PROSITE" id="PS00917">
    <property type="entry name" value="ASN_GLN_ASE_2"/>
    <property type="match status" value="1"/>
</dbReference>
<dbReference type="PIRSF" id="PIRSF001220">
    <property type="entry name" value="L-ASNase_gatD"/>
    <property type="match status" value="1"/>
</dbReference>
<dbReference type="EMBL" id="JAGETQ010000036">
    <property type="protein sequence ID" value="MBO1916138.1"/>
    <property type="molecule type" value="Genomic_DNA"/>
</dbReference>
<dbReference type="PROSITE" id="PS51732">
    <property type="entry name" value="ASN_GLN_ASE_3"/>
    <property type="match status" value="1"/>
</dbReference>
<comment type="caution">
    <text evidence="3">The sequence shown here is derived from an EMBL/GenBank/DDBJ whole genome shotgun (WGS) entry which is preliminary data.</text>
</comment>
<proteinExistence type="predicted"/>
<feature type="active site" evidence="1">
    <location>
        <position position="27"/>
    </location>
</feature>
<dbReference type="GO" id="GO:0004067">
    <property type="term" value="F:asparaginase activity"/>
    <property type="evidence" value="ECO:0007669"/>
    <property type="project" value="UniProtKB-UniRule"/>
</dbReference>
<dbReference type="InterPro" id="IPR006034">
    <property type="entry name" value="Asparaginase/glutaminase-like"/>
</dbReference>
<name>A0A939SRA4_PRORE</name>
<evidence type="ECO:0000259" key="2">
    <source>
        <dbReference type="Pfam" id="PF00710"/>
    </source>
</evidence>
<dbReference type="Gene3D" id="3.40.50.1170">
    <property type="entry name" value="L-asparaginase, N-terminal domain"/>
    <property type="match status" value="1"/>
</dbReference>
<reference evidence="3" key="1">
    <citation type="submission" date="2021-03" db="EMBL/GenBank/DDBJ databases">
        <title>Molecular epidemiology and mechanisms of colistin and carbapenem resistance in Enterobacteriaceae from clinical isolates, the environment and porcine samples in Pretoria, South Africa.</title>
        <authorList>
            <person name="Bogoshi D."/>
            <person name="Mbelle N.M."/>
            <person name="Naidoo V."/>
            <person name="Osei Sekyere J."/>
        </authorList>
    </citation>
    <scope>NUCLEOTIDE SEQUENCE</scope>
    <source>
        <strain evidence="3">C052</strain>
    </source>
</reference>
<dbReference type="Pfam" id="PF00710">
    <property type="entry name" value="Asparaginase"/>
    <property type="match status" value="1"/>
</dbReference>
<protein>
    <submittedName>
        <fullName evidence="3">Asparaginase</fullName>
    </submittedName>
</protein>
<dbReference type="InterPro" id="IPR027475">
    <property type="entry name" value="Asparaginase/glutaminase_AS2"/>
</dbReference>
<dbReference type="SUPFAM" id="SSF53774">
    <property type="entry name" value="Glutaminase/Asparaginase"/>
    <property type="match status" value="1"/>
</dbReference>
<dbReference type="InterPro" id="IPR037152">
    <property type="entry name" value="L-asparaginase_N_sf"/>
</dbReference>
<accession>A0A939SRA4</accession>
<feature type="domain" description="L-asparaginase N-terminal" evidence="2">
    <location>
        <begin position="2"/>
        <end position="92"/>
    </location>
</feature>
<evidence type="ECO:0000256" key="1">
    <source>
        <dbReference type="PROSITE-ProRule" id="PRU10100"/>
    </source>
</evidence>
<dbReference type="Proteomes" id="UP000664477">
    <property type="component" value="Unassembled WGS sequence"/>
</dbReference>
<dbReference type="PIRSF" id="PIRSF500176">
    <property type="entry name" value="L_ASNase"/>
    <property type="match status" value="1"/>
</dbReference>
<sequence length="104" mass="11674">MLLNLSKRVNHLLNEGKQQGVVITHGTDTIEETAFFLELTTQINSLSLLSNHETSNRYHADGPMNLLESVVLAADKKAENRGVMVVLNDAWFCFYTTKSKLNHS</sequence>
<organism evidence="3 4">
    <name type="scientific">Providencia rettgeri</name>
    <dbReference type="NCBI Taxonomy" id="587"/>
    <lineage>
        <taxon>Bacteria</taxon>
        <taxon>Pseudomonadati</taxon>
        <taxon>Pseudomonadota</taxon>
        <taxon>Gammaproteobacteria</taxon>
        <taxon>Enterobacterales</taxon>
        <taxon>Morganellaceae</taxon>
        <taxon>Providencia</taxon>
    </lineage>
</organism>
<dbReference type="InterPro" id="IPR036152">
    <property type="entry name" value="Asp/glu_Ase-like_sf"/>
</dbReference>